<organism evidence="1 2">
    <name type="scientific">Lunatimonas lonarensis</name>
    <dbReference type="NCBI Taxonomy" id="1232681"/>
    <lineage>
        <taxon>Bacteria</taxon>
        <taxon>Pseudomonadati</taxon>
        <taxon>Bacteroidota</taxon>
        <taxon>Cytophagia</taxon>
        <taxon>Cytophagales</taxon>
        <taxon>Cyclobacteriaceae</taxon>
    </lineage>
</organism>
<evidence type="ECO:0000313" key="1">
    <source>
        <dbReference type="EMBL" id="EON76140.1"/>
    </source>
</evidence>
<sequence>MMDLLVKPTHLLANANFKVFIVLLFYVNLPFSLSFSQTSTENDILRETPVRCEDIPLNVVSISKRLLEESNYGSLSELTDYWEAYCGLSEPVFRLRILTALANSSFHESLIDDTLLDYVRAYEDRQSIAQSTKLSAIYSQVYLEQLGFMGLGGDFDKFTEAWARNLLSTLDPKSSPYLLALIYANQPDLFSQYMAKSPYREFPLAEAYKAHQGHVERKLNKYQIHVLKIWVPFFAQEELFNLRKEISLPEWDEQMVLRTSDCTVRSRDFSELIVTYRKQKNFQKIEKLSAIWKGSCGLIEPIYRLGHLIAMEKGAFTEIDIDRDFFDYLEYFELRINPLMEHRSKRPNFFPDEAFERNNAVSHEFDQELIQWARELKRRFPEESYAHLIASLYSGEIDYFFHSLQSTQTKDSSLHSGYQDAVKKTEEIFDSFFAFSFGSWVPFGNLAVVGGRPVLNFHFGITNDLSSIDVVIGGTFINSVKNNYETVHLDELQTTDHFSYFSMGIEYCWNLLHTNNTQIHLLSGLGIAQITTVKMDRENELPARLSFSPVGNYGIGLKTFGEGGSFVALQVISNHTFFRNYGGTDLSGGFIQARLLLNLAKSRHRWDRRTTLRLPGV</sequence>
<name>R7ZPV7_9BACT</name>
<reference evidence="1 2" key="1">
    <citation type="submission" date="2013-02" db="EMBL/GenBank/DDBJ databases">
        <title>A novel strain isolated from Lonar lake, Maharashtra, India.</title>
        <authorList>
            <person name="Singh A."/>
        </authorList>
    </citation>
    <scope>NUCLEOTIDE SEQUENCE [LARGE SCALE GENOMIC DNA]</scope>
    <source>
        <strain evidence="1 2">AK24</strain>
    </source>
</reference>
<proteinExistence type="predicted"/>
<dbReference type="AlphaFoldDB" id="R7ZPV7"/>
<dbReference type="EMBL" id="AQHR01000088">
    <property type="protein sequence ID" value="EON76140.1"/>
    <property type="molecule type" value="Genomic_DNA"/>
</dbReference>
<comment type="caution">
    <text evidence="1">The sequence shown here is derived from an EMBL/GenBank/DDBJ whole genome shotgun (WGS) entry which is preliminary data.</text>
</comment>
<gene>
    <name evidence="1" type="ORF">ADIS_3268</name>
</gene>
<evidence type="ECO:0000313" key="2">
    <source>
        <dbReference type="Proteomes" id="UP000013909"/>
    </source>
</evidence>
<accession>R7ZPV7</accession>
<protein>
    <submittedName>
        <fullName evidence="1">Uncharacterized protein</fullName>
    </submittedName>
</protein>
<keyword evidence="2" id="KW-1185">Reference proteome</keyword>
<dbReference type="STRING" id="1232681.ADIS_3268"/>
<dbReference type="Proteomes" id="UP000013909">
    <property type="component" value="Unassembled WGS sequence"/>
</dbReference>